<protein>
    <recommendedName>
        <fullName evidence="4">Condensin complex subunit 2</fullName>
    </recommendedName>
</protein>
<proteinExistence type="inferred from homology"/>
<evidence type="ECO:0000256" key="9">
    <source>
        <dbReference type="ARBA" id="ARBA00023067"/>
    </source>
</evidence>
<dbReference type="EMBL" id="SBIQ01000052">
    <property type="protein sequence ID" value="KAF7683780.1"/>
    <property type="molecule type" value="Genomic_DNA"/>
</dbReference>
<comment type="similarity">
    <text evidence="3">Belongs to the CND2 (condensin subunit 2) family.</text>
</comment>
<dbReference type="InterPro" id="IPR022816">
    <property type="entry name" value="Condensin_barren_su2"/>
</dbReference>
<evidence type="ECO:0000256" key="6">
    <source>
        <dbReference type="ARBA" id="ARBA00022490"/>
    </source>
</evidence>
<comment type="subcellular location">
    <subcellularLocation>
        <location evidence="1">Chromosome</location>
    </subcellularLocation>
    <subcellularLocation>
        <location evidence="2">Cytoplasm</location>
    </subcellularLocation>
</comment>
<keyword evidence="7" id="KW-0132">Cell division</keyword>
<evidence type="ECO:0000256" key="2">
    <source>
        <dbReference type="ARBA" id="ARBA00004496"/>
    </source>
</evidence>
<dbReference type="Pfam" id="PF05786">
    <property type="entry name" value="Cnd2"/>
    <property type="match status" value="2"/>
</dbReference>
<keyword evidence="8" id="KW-0498">Mitosis</keyword>
<gene>
    <name evidence="11" type="primary">cnd2</name>
    <name evidence="11" type="ORF">TCON_1007</name>
</gene>
<evidence type="ECO:0000256" key="4">
    <source>
        <dbReference type="ARBA" id="ARBA00016065"/>
    </source>
</evidence>
<organism evidence="11 12">
    <name type="scientific">Astathelohania contejeani</name>
    <dbReference type="NCBI Taxonomy" id="164912"/>
    <lineage>
        <taxon>Eukaryota</taxon>
        <taxon>Fungi</taxon>
        <taxon>Fungi incertae sedis</taxon>
        <taxon>Microsporidia</taxon>
        <taxon>Astathelohaniidae</taxon>
        <taxon>Astathelohania</taxon>
    </lineage>
</organism>
<dbReference type="Proteomes" id="UP001516464">
    <property type="component" value="Unassembled WGS sequence"/>
</dbReference>
<evidence type="ECO:0000256" key="1">
    <source>
        <dbReference type="ARBA" id="ARBA00004286"/>
    </source>
</evidence>
<reference evidence="11 12" key="1">
    <citation type="submission" date="2019-01" db="EMBL/GenBank/DDBJ databases">
        <title>Genomes sequencing and comparative genomics of infectious freshwater microsporidia, Cucumispora dikerogammari and Thelohania contejeani.</title>
        <authorList>
            <person name="Cormier A."/>
            <person name="Giraud I."/>
            <person name="Wattier R."/>
            <person name="Teixeira M."/>
            <person name="Grandjean F."/>
            <person name="Rigaud T."/>
            <person name="Cordaux R."/>
        </authorList>
    </citation>
    <scope>NUCLEOTIDE SEQUENCE [LARGE SCALE GENOMIC DNA]</scope>
    <source>
        <strain evidence="11">T1</strain>
        <tissue evidence="11">Spores</tissue>
    </source>
</reference>
<evidence type="ECO:0000256" key="5">
    <source>
        <dbReference type="ARBA" id="ARBA00022454"/>
    </source>
</evidence>
<evidence type="ECO:0000256" key="10">
    <source>
        <dbReference type="ARBA" id="ARBA00023306"/>
    </source>
</evidence>
<keyword evidence="5" id="KW-0158">Chromosome</keyword>
<keyword evidence="6" id="KW-0963">Cytoplasm</keyword>
<keyword evidence="10" id="KW-0131">Cell cycle</keyword>
<evidence type="ECO:0000313" key="12">
    <source>
        <dbReference type="Proteomes" id="UP001516464"/>
    </source>
</evidence>
<dbReference type="PANTHER" id="PTHR13108:SF9">
    <property type="entry name" value="CONDENSIN COMPLEX SUBUNIT 2"/>
    <property type="match status" value="1"/>
</dbReference>
<evidence type="ECO:0000256" key="7">
    <source>
        <dbReference type="ARBA" id="ARBA00022618"/>
    </source>
</evidence>
<sequence length="485" mass="56049">MTNDNLSVWLKAAAENKITTKNTWKSNLIDYFSDMKEFQEHHGTNFQKASSTLDGCVKVFSTRVDDVTEDTNKLLLNLNKEDATKAKKTNKRLGADTLEKDTNKLNIKNIETDGYFNIEFRRIFKNKKPMVDYLCPSGDGQFRVVGKGEGLVMEFVKPIKEYGGLEKMITPTLKELEKGFEFLLSQEIESNEANYEIHEMEYTTEHNDLSEYNNDLSEYNNDLSKTEYEDTSIIKPTTFSYFKGWAGPSHWIIRKKNPQGKKEREKFYIDFTSGTINPLIKGCTLYSKEEIEGRRSKTHHLPEDYRFERSDLYKYMMKDGYFHGATNDNTIINNINDNTSENIIATQTENMSNNLNDMSIDNTTINNNHKTSVLIEDEMITDLGNIKRQGLTQHLFLKYTKVPKKVNILKLKENLFNSLKNKKEIGLLDILGKEIPLVYSNEKERKDISMHYCVISLLHLANEKNIGFEVKNNKIIVKLDGLNCS</sequence>
<dbReference type="PANTHER" id="PTHR13108">
    <property type="entry name" value="CONDENSIN COMPLEX SUBUNIT 2"/>
    <property type="match status" value="1"/>
</dbReference>
<keyword evidence="9" id="KW-0226">DNA condensation</keyword>
<evidence type="ECO:0000256" key="3">
    <source>
        <dbReference type="ARBA" id="ARBA00009471"/>
    </source>
</evidence>
<evidence type="ECO:0000256" key="8">
    <source>
        <dbReference type="ARBA" id="ARBA00022776"/>
    </source>
</evidence>
<comment type="caution">
    <text evidence="11">The sequence shown here is derived from an EMBL/GenBank/DDBJ whole genome shotgun (WGS) entry which is preliminary data.</text>
</comment>
<evidence type="ECO:0000313" key="11">
    <source>
        <dbReference type="EMBL" id="KAF7683780.1"/>
    </source>
</evidence>
<accession>A0ABQ7HZZ3</accession>
<keyword evidence="12" id="KW-1185">Reference proteome</keyword>
<name>A0ABQ7HZZ3_9MICR</name>